<feature type="compositionally biased region" description="Basic and acidic residues" evidence="1">
    <location>
        <begin position="104"/>
        <end position="148"/>
    </location>
</feature>
<keyword evidence="2" id="KW-0812">Transmembrane</keyword>
<feature type="compositionally biased region" description="Basic and acidic residues" evidence="1">
    <location>
        <begin position="155"/>
        <end position="191"/>
    </location>
</feature>
<dbReference type="EMBL" id="OFSM01000037">
    <property type="protein sequence ID" value="SOY32030.1"/>
    <property type="molecule type" value="Genomic_DNA"/>
</dbReference>
<keyword evidence="2" id="KW-0472">Membrane</keyword>
<reference evidence="3 4" key="1">
    <citation type="submission" date="2018-01" db="EMBL/GenBank/DDBJ databases">
        <authorList>
            <person name="Gaut B.S."/>
            <person name="Morton B.R."/>
            <person name="Clegg M.T."/>
            <person name="Duvall M.R."/>
        </authorList>
    </citation>
    <scope>NUCLEOTIDE SEQUENCE [LARGE SCALE GENOMIC DNA]</scope>
    <source>
        <strain evidence="3">GP69</strain>
    </source>
</reference>
<protein>
    <submittedName>
        <fullName evidence="3">Uncharacterized protein</fullName>
    </submittedName>
</protein>
<evidence type="ECO:0000256" key="2">
    <source>
        <dbReference type="SAM" id="Phobius"/>
    </source>
</evidence>
<evidence type="ECO:0000313" key="3">
    <source>
        <dbReference type="EMBL" id="SOY32030.1"/>
    </source>
</evidence>
<feature type="compositionally biased region" description="Acidic residues" evidence="1">
    <location>
        <begin position="16"/>
        <end position="44"/>
    </location>
</feature>
<feature type="region of interest" description="Disordered" evidence="1">
    <location>
        <begin position="231"/>
        <end position="273"/>
    </location>
</feature>
<dbReference type="OrthoDB" id="2068249at2"/>
<name>A0A2K4ZNK9_9FIRM</name>
<proteinExistence type="predicted"/>
<keyword evidence="4" id="KW-1185">Reference proteome</keyword>
<feature type="region of interest" description="Disordered" evidence="1">
    <location>
        <begin position="1"/>
        <end position="214"/>
    </location>
</feature>
<dbReference type="Proteomes" id="UP000236311">
    <property type="component" value="Unassembled WGS sequence"/>
</dbReference>
<evidence type="ECO:0000313" key="4">
    <source>
        <dbReference type="Proteomes" id="UP000236311"/>
    </source>
</evidence>
<feature type="region of interest" description="Disordered" evidence="1">
    <location>
        <begin position="563"/>
        <end position="610"/>
    </location>
</feature>
<gene>
    <name evidence="3" type="ORF">AMURIS_04783</name>
</gene>
<feature type="region of interest" description="Disordered" evidence="1">
    <location>
        <begin position="336"/>
        <end position="383"/>
    </location>
</feature>
<feature type="transmembrane region" description="Helical" evidence="2">
    <location>
        <begin position="399"/>
        <end position="420"/>
    </location>
</feature>
<evidence type="ECO:0000256" key="1">
    <source>
        <dbReference type="SAM" id="MobiDB-lite"/>
    </source>
</evidence>
<keyword evidence="2" id="KW-1133">Transmembrane helix</keyword>
<sequence>MPSQEDYFDKLLKELPEEEDSDAREGDADEERDTLDDFLDDLPGDDSRSADLDMVSGLSEEDIAARLSAAAQNAEGQGGERQDLPPEDNLSGDVLDIPEGAGDSEVREIQDLLKKSDRNEAIDSRADHMGDEDSPVEKLLADIEKGETEAGEAPVNRKEMKALEKKRLKEEKAAAKKAAKEAAKAKKEEKRRQKKRRGAAQEPEEISGQKDGAGIEEYDLLADKDLLDSIVSGAEHLEEEADGATGSGRPLMPDEDTESYPEAQPDSLEEAAPDIIALDMDEIDNYLPDVSKEVPEKEEAQKKGLMSKFVSFLMEEDEEPENEDVRMSEENQEILDELDREQAGKNKKPKKAKKKKEKKKKEQKPKKVKPPKPKKVKKPKEPEEYLPGRRLTFKKMLPIFLLGATVGAVVFIFVNLSVGYTIKREAEAAFEAGDYQTCYLKLFGRKLNEEEAAMLGKSECILHMRMRYQEYLAVAKEGSDAEILDSLIQIVNDYPALYEYALQYNAAPEIYEIYTGILNILNERYGVTEEQARAIAAIDGNITYTKAIYAVVEGRGYGADTVPDAQLPQNPTDDILQPGESDISGEVSDLLPEESEIGSGDFMDSGSGEL</sequence>
<dbReference type="RefSeq" id="WP_103242001.1">
    <property type="nucleotide sequence ID" value="NZ_JANJZD010000039.1"/>
</dbReference>
<organism evidence="3 4">
    <name type="scientific">Acetatifactor muris</name>
    <dbReference type="NCBI Taxonomy" id="879566"/>
    <lineage>
        <taxon>Bacteria</taxon>
        <taxon>Bacillati</taxon>
        <taxon>Bacillota</taxon>
        <taxon>Clostridia</taxon>
        <taxon>Lachnospirales</taxon>
        <taxon>Lachnospiraceae</taxon>
        <taxon>Acetatifactor</taxon>
    </lineage>
</organism>
<dbReference type="AlphaFoldDB" id="A0A2K4ZNK9"/>
<accession>A0A2K4ZNK9</accession>
<feature type="compositionally biased region" description="Basic residues" evidence="1">
    <location>
        <begin position="345"/>
        <end position="378"/>
    </location>
</feature>